<dbReference type="Proteomes" id="UP000297635">
    <property type="component" value="Unassembled WGS sequence"/>
</dbReference>
<gene>
    <name evidence="1" type="ORF">EZ315_13650</name>
</gene>
<sequence length="119" mass="13386">MMLSVSTTVSAEEPTQRVYAELLGTGTNFLNLNKNVKVSVDLGQFQSATKAYTLLDENGKDIKFNSMVAAMNYMGERGWKFIQAYVVTVSNQNVLHWLLYKDITDPTQIKEGLNVKNMD</sequence>
<keyword evidence="2" id="KW-1185">Reference proteome</keyword>
<evidence type="ECO:0000313" key="1">
    <source>
        <dbReference type="EMBL" id="TGG37182.1"/>
    </source>
</evidence>
<dbReference type="EMBL" id="SJSA01000002">
    <property type="protein sequence ID" value="TGG37182.1"/>
    <property type="molecule type" value="Genomic_DNA"/>
</dbReference>
<proteinExistence type="predicted"/>
<evidence type="ECO:0000313" key="2">
    <source>
        <dbReference type="Proteomes" id="UP000297635"/>
    </source>
</evidence>
<reference evidence="1 2" key="1">
    <citation type="submission" date="2019-02" db="EMBL/GenBank/DDBJ databases">
        <title>Isolation and identification of novel species under the genus Muribaculum.</title>
        <authorList>
            <person name="Miyake S."/>
            <person name="Ding Y."/>
            <person name="Low A."/>
            <person name="Soh M."/>
            <person name="Seedorf H."/>
        </authorList>
    </citation>
    <scope>NUCLEOTIDE SEQUENCE [LARGE SCALE GENOMIC DNA]</scope>
    <source>
        <strain evidence="1 2">TLL-A3</strain>
    </source>
</reference>
<evidence type="ECO:0008006" key="3">
    <source>
        <dbReference type="Google" id="ProtNLM"/>
    </source>
</evidence>
<protein>
    <recommendedName>
        <fullName evidence="3">DUF4177 domain-containing protein</fullName>
    </recommendedName>
</protein>
<comment type="caution">
    <text evidence="1">The sequence shown here is derived from an EMBL/GenBank/DDBJ whole genome shotgun (WGS) entry which is preliminary data.</text>
</comment>
<organism evidence="1 2">
    <name type="scientific">Duncaniella freteri</name>
    <dbReference type="NCBI Taxonomy" id="2530391"/>
    <lineage>
        <taxon>Bacteria</taxon>
        <taxon>Pseudomonadati</taxon>
        <taxon>Bacteroidota</taxon>
        <taxon>Bacteroidia</taxon>
        <taxon>Bacteroidales</taxon>
        <taxon>Muribaculaceae</taxon>
        <taxon>Duncaniella</taxon>
    </lineage>
</organism>
<name>A0A4Z0V1Z8_9BACT</name>
<accession>A0A4Z0V1Z8</accession>
<dbReference type="AlphaFoldDB" id="A0A4Z0V1Z8"/>